<dbReference type="SMART" id="SM00836">
    <property type="entry name" value="DALR_1"/>
    <property type="match status" value="1"/>
</dbReference>
<dbReference type="Gene3D" id="1.10.730.10">
    <property type="entry name" value="Isoleucyl-tRNA Synthetase, Domain 1"/>
    <property type="match status" value="1"/>
</dbReference>
<dbReference type="GeneID" id="107263087"/>
<dbReference type="PANTHER" id="PTHR16043">
    <property type="entry name" value="DALRD3 PROTEIN"/>
    <property type="match status" value="1"/>
</dbReference>
<reference evidence="3" key="1">
    <citation type="submission" date="2025-08" db="UniProtKB">
        <authorList>
            <consortium name="RefSeq"/>
        </authorList>
    </citation>
    <scope>IDENTIFICATION</scope>
</reference>
<dbReference type="GO" id="GO:0004814">
    <property type="term" value="F:arginine-tRNA ligase activity"/>
    <property type="evidence" value="ECO:0007669"/>
    <property type="project" value="InterPro"/>
</dbReference>
<evidence type="ECO:0000313" key="3">
    <source>
        <dbReference type="RefSeq" id="XP_024936241.1"/>
    </source>
</evidence>
<dbReference type="InterPro" id="IPR008909">
    <property type="entry name" value="DALR_anticod-bd"/>
</dbReference>
<dbReference type="SUPFAM" id="SSF47323">
    <property type="entry name" value="Anticodon-binding domain of a subclass of class I aminoacyl-tRNA synthetases"/>
    <property type="match status" value="1"/>
</dbReference>
<gene>
    <name evidence="3" type="primary">LOC107263087</name>
</gene>
<proteinExistence type="predicted"/>
<accession>A0AAJ7R9A9</accession>
<evidence type="ECO:0000313" key="2">
    <source>
        <dbReference type="Proteomes" id="UP000694920"/>
    </source>
</evidence>
<protein>
    <submittedName>
        <fullName evidence="3">Uncharacterized protein LOC107263087 isoform X1</fullName>
    </submittedName>
</protein>
<dbReference type="RefSeq" id="XP_024936241.1">
    <property type="nucleotide sequence ID" value="XM_025080473.1"/>
</dbReference>
<evidence type="ECO:0000259" key="1">
    <source>
        <dbReference type="SMART" id="SM00836"/>
    </source>
</evidence>
<dbReference type="GO" id="GO:0000049">
    <property type="term" value="F:tRNA binding"/>
    <property type="evidence" value="ECO:0007669"/>
    <property type="project" value="TreeGrafter"/>
</dbReference>
<dbReference type="PANTHER" id="PTHR16043:SF1">
    <property type="entry name" value="DALR ANTICODON-BINDING DOMAIN-CONTAINING PROTEIN 3"/>
    <property type="match status" value="1"/>
</dbReference>
<dbReference type="InterPro" id="IPR037380">
    <property type="entry name" value="DALRD3"/>
</dbReference>
<organism evidence="2 3">
    <name type="scientific">Cephus cinctus</name>
    <name type="common">Wheat stem sawfly</name>
    <dbReference type="NCBI Taxonomy" id="211228"/>
    <lineage>
        <taxon>Eukaryota</taxon>
        <taxon>Metazoa</taxon>
        <taxon>Ecdysozoa</taxon>
        <taxon>Arthropoda</taxon>
        <taxon>Hexapoda</taxon>
        <taxon>Insecta</taxon>
        <taxon>Pterygota</taxon>
        <taxon>Neoptera</taxon>
        <taxon>Endopterygota</taxon>
        <taxon>Hymenoptera</taxon>
        <taxon>Cephoidea</taxon>
        <taxon>Cephidae</taxon>
        <taxon>Cephus</taxon>
    </lineage>
</organism>
<dbReference type="GO" id="GO:0006420">
    <property type="term" value="P:arginyl-tRNA aminoacylation"/>
    <property type="evidence" value="ECO:0007669"/>
    <property type="project" value="InterPro"/>
</dbReference>
<dbReference type="AlphaFoldDB" id="A0AAJ7R9A9"/>
<keyword evidence="2" id="KW-1185">Reference proteome</keyword>
<name>A0AAJ7R9A9_CEPCN</name>
<dbReference type="Proteomes" id="UP000694920">
    <property type="component" value="Unplaced"/>
</dbReference>
<dbReference type="GO" id="GO:0106217">
    <property type="term" value="P:tRNA C3-cytosine methylation"/>
    <property type="evidence" value="ECO:0007669"/>
    <property type="project" value="TreeGrafter"/>
</dbReference>
<dbReference type="InterPro" id="IPR009080">
    <property type="entry name" value="tRNAsynth_Ia_anticodon-bd"/>
</dbReference>
<dbReference type="GO" id="GO:0005524">
    <property type="term" value="F:ATP binding"/>
    <property type="evidence" value="ECO:0007669"/>
    <property type="project" value="InterPro"/>
</dbReference>
<sequence length="445" mass="50914">MENSNTFGICTLANHVFELLTGTINVNATVIKINSENLSVNGELCFLTNLQAWKNFFTIEASIYSKCTSILEYLLHSRGQTFQRGTNEEIAETVFRELVAASAIWHLRIEKCTLQKERVCVFLNRSHAISTAITMFVSNNVDIFKNQYSDKSFSLKVETDKESDLTNVRLCLIRDVAENLMKLQGCKISETSNNKYIITSKSQSKTEDSYNRYVCGVVKNSEANAKEIKLTWELYLKEKKIKLSESFKQKCSTINEEINSVDDINSCLAQAEIVFELLAVKPSRTVFIKSNTSSDRSVSNTKGVSFIFYNLARISAIWKKYITMQAAGRYPKLTDINNVDFSSLNQEEEWELVYNFIIGYPDMIRSCIRYEPDFELYPQTLCHFLGRLCQKFSAYYRRIRVLTEGGNHQVPAMTARLYLLKALDDILLGALKVLHIRSVPSGFYM</sequence>
<feature type="domain" description="DALR anticodon binding" evidence="1">
    <location>
        <begin position="307"/>
        <end position="445"/>
    </location>
</feature>
<dbReference type="Pfam" id="PF05746">
    <property type="entry name" value="DALR_1"/>
    <property type="match status" value="1"/>
</dbReference>